<dbReference type="Pfam" id="PF01435">
    <property type="entry name" value="Peptidase_M48"/>
    <property type="match status" value="1"/>
</dbReference>
<dbReference type="AlphaFoldDB" id="A0A1F4NSQ9"/>
<dbReference type="GO" id="GO:0005886">
    <property type="term" value="C:plasma membrane"/>
    <property type="evidence" value="ECO:0007669"/>
    <property type="project" value="UniProtKB-SubCell"/>
</dbReference>
<dbReference type="STRING" id="1798535.A2V68_01850"/>
<dbReference type="PANTHER" id="PTHR43221">
    <property type="entry name" value="PROTEASE HTPX"/>
    <property type="match status" value="1"/>
</dbReference>
<keyword evidence="11 12" id="KW-0472">Membrane</keyword>
<dbReference type="InterPro" id="IPR022919">
    <property type="entry name" value="Pept_M48_protease_HtpX"/>
</dbReference>
<dbReference type="GO" id="GO:0004222">
    <property type="term" value="F:metalloendopeptidase activity"/>
    <property type="evidence" value="ECO:0007669"/>
    <property type="project" value="UniProtKB-UniRule"/>
</dbReference>
<keyword evidence="8 12" id="KW-0862">Zinc</keyword>
<dbReference type="EC" id="3.4.24.-" evidence="12"/>
<dbReference type="HAMAP" id="MF_00188">
    <property type="entry name" value="Pept_M48_protease_HtpX"/>
    <property type="match status" value="1"/>
</dbReference>
<keyword evidence="7 12" id="KW-0378">Hydrolase</keyword>
<protein>
    <recommendedName>
        <fullName evidence="12">Protease HtpX homolog</fullName>
        <ecNumber evidence="12">3.4.24.-</ecNumber>
    </recommendedName>
</protein>
<feature type="binding site" evidence="12">
    <location>
        <position position="147"/>
    </location>
    <ligand>
        <name>Zn(2+)</name>
        <dbReference type="ChEBI" id="CHEBI:29105"/>
        <note>catalytic</note>
    </ligand>
</feature>
<dbReference type="GO" id="GO:0006508">
    <property type="term" value="P:proteolysis"/>
    <property type="evidence" value="ECO:0007669"/>
    <property type="project" value="UniProtKB-KW"/>
</dbReference>
<feature type="transmembrane region" description="Helical" evidence="12">
    <location>
        <begin position="37"/>
        <end position="56"/>
    </location>
</feature>
<name>A0A1F4NSQ9_UNCK3</name>
<comment type="similarity">
    <text evidence="2 12">Belongs to the peptidase M48B family.</text>
</comment>
<comment type="cofactor">
    <cofactor evidence="12">
        <name>Zn(2+)</name>
        <dbReference type="ChEBI" id="CHEBI:29105"/>
    </cofactor>
    <text evidence="12">Binds 1 zinc ion per subunit.</text>
</comment>
<evidence type="ECO:0000256" key="4">
    <source>
        <dbReference type="ARBA" id="ARBA00022670"/>
    </source>
</evidence>
<dbReference type="EMBL" id="META01000002">
    <property type="protein sequence ID" value="OGB74426.1"/>
    <property type="molecule type" value="Genomic_DNA"/>
</dbReference>
<accession>A0A1F4NSQ9</accession>
<sequence>MYEQIAANRRKTIILVVVFLLLLMGLGYGLSLYFDSWAILVVAVMLSVGMSWWSYFYGDRTILAVSGAQPIDPEHDLTHRKVLHLVENLCIASGLPQPKVLIINDAAPNALATGRDPQHASIALTTGLIAKLDKSELEGVIAHELSHIKNYDILLATIVVTLVGVVVLISDWALRARWQGERREGSGIIIVVALILAILSPLLARLIYFAISRRREYLADASGALMTRYPEGLARALAKISSDTHQLRTANRATAGLFIVSPLKRATAIIGLFSTHPPIEKRIEALNNMSV</sequence>
<keyword evidence="6 12" id="KW-0479">Metal-binding</keyword>
<dbReference type="Gene3D" id="3.30.2010.10">
    <property type="entry name" value="Metalloproteases ('zincins'), catalytic domain"/>
    <property type="match status" value="1"/>
</dbReference>
<reference evidence="14 15" key="1">
    <citation type="journal article" date="2016" name="Nat. Commun.">
        <title>Thousands of microbial genomes shed light on interconnected biogeochemical processes in an aquifer system.</title>
        <authorList>
            <person name="Anantharaman K."/>
            <person name="Brown C.T."/>
            <person name="Hug L.A."/>
            <person name="Sharon I."/>
            <person name="Castelle C.J."/>
            <person name="Probst A.J."/>
            <person name="Thomas B.C."/>
            <person name="Singh A."/>
            <person name="Wilkins M.J."/>
            <person name="Karaoz U."/>
            <person name="Brodie E.L."/>
            <person name="Williams K.H."/>
            <person name="Hubbard S.S."/>
            <person name="Banfield J.F."/>
        </authorList>
    </citation>
    <scope>NUCLEOTIDE SEQUENCE [LARGE SCALE GENOMIC DNA]</scope>
</reference>
<organism evidence="14 15">
    <name type="scientific">candidate division Kazan bacterium RBG_13_50_9</name>
    <dbReference type="NCBI Taxonomy" id="1798535"/>
    <lineage>
        <taxon>Bacteria</taxon>
        <taxon>Bacteria division Kazan-3B-28</taxon>
    </lineage>
</organism>
<evidence type="ECO:0000256" key="9">
    <source>
        <dbReference type="ARBA" id="ARBA00022989"/>
    </source>
</evidence>
<gene>
    <name evidence="12" type="primary">htpX</name>
    <name evidence="14" type="ORF">A2V68_01850</name>
</gene>
<dbReference type="InterPro" id="IPR050083">
    <property type="entry name" value="HtpX_protease"/>
</dbReference>
<evidence type="ECO:0000256" key="10">
    <source>
        <dbReference type="ARBA" id="ARBA00023049"/>
    </source>
</evidence>
<evidence type="ECO:0000256" key="5">
    <source>
        <dbReference type="ARBA" id="ARBA00022692"/>
    </source>
</evidence>
<evidence type="ECO:0000256" key="8">
    <source>
        <dbReference type="ARBA" id="ARBA00022833"/>
    </source>
</evidence>
<evidence type="ECO:0000256" key="12">
    <source>
        <dbReference type="HAMAP-Rule" id="MF_00188"/>
    </source>
</evidence>
<evidence type="ECO:0000256" key="7">
    <source>
        <dbReference type="ARBA" id="ARBA00022801"/>
    </source>
</evidence>
<dbReference type="PANTHER" id="PTHR43221:SF1">
    <property type="entry name" value="PROTEASE HTPX"/>
    <property type="match status" value="1"/>
</dbReference>
<evidence type="ECO:0000256" key="1">
    <source>
        <dbReference type="ARBA" id="ARBA00004651"/>
    </source>
</evidence>
<feature type="transmembrane region" description="Helical" evidence="12">
    <location>
        <begin position="12"/>
        <end position="31"/>
    </location>
</feature>
<evidence type="ECO:0000313" key="15">
    <source>
        <dbReference type="Proteomes" id="UP000176651"/>
    </source>
</evidence>
<feature type="transmembrane region" description="Helical" evidence="12">
    <location>
        <begin position="153"/>
        <end position="174"/>
    </location>
</feature>
<feature type="binding site" evidence="12">
    <location>
        <position position="216"/>
    </location>
    <ligand>
        <name>Zn(2+)</name>
        <dbReference type="ChEBI" id="CHEBI:29105"/>
        <note>catalytic</note>
    </ligand>
</feature>
<feature type="transmembrane region" description="Helical" evidence="12">
    <location>
        <begin position="186"/>
        <end position="208"/>
    </location>
</feature>
<keyword evidence="3 12" id="KW-1003">Cell membrane</keyword>
<comment type="subcellular location">
    <subcellularLocation>
        <location evidence="1 12">Cell membrane</location>
        <topology evidence="1 12">Multi-pass membrane protein</topology>
    </subcellularLocation>
</comment>
<feature type="binding site" evidence="12">
    <location>
        <position position="143"/>
    </location>
    <ligand>
        <name>Zn(2+)</name>
        <dbReference type="ChEBI" id="CHEBI:29105"/>
        <note>catalytic</note>
    </ligand>
</feature>
<evidence type="ECO:0000259" key="13">
    <source>
        <dbReference type="Pfam" id="PF01435"/>
    </source>
</evidence>
<feature type="active site" evidence="12">
    <location>
        <position position="144"/>
    </location>
</feature>
<proteinExistence type="inferred from homology"/>
<evidence type="ECO:0000256" key="6">
    <source>
        <dbReference type="ARBA" id="ARBA00022723"/>
    </source>
</evidence>
<evidence type="ECO:0000256" key="3">
    <source>
        <dbReference type="ARBA" id="ARBA00022475"/>
    </source>
</evidence>
<dbReference type="GO" id="GO:0008270">
    <property type="term" value="F:zinc ion binding"/>
    <property type="evidence" value="ECO:0007669"/>
    <property type="project" value="UniProtKB-UniRule"/>
</dbReference>
<feature type="domain" description="Peptidase M48" evidence="13">
    <location>
        <begin position="79"/>
        <end position="289"/>
    </location>
</feature>
<keyword evidence="9 12" id="KW-1133">Transmembrane helix</keyword>
<evidence type="ECO:0000256" key="2">
    <source>
        <dbReference type="ARBA" id="ARBA00009779"/>
    </source>
</evidence>
<comment type="caution">
    <text evidence="14">The sequence shown here is derived from an EMBL/GenBank/DDBJ whole genome shotgun (WGS) entry which is preliminary data.</text>
</comment>
<dbReference type="InterPro" id="IPR001915">
    <property type="entry name" value="Peptidase_M48"/>
</dbReference>
<dbReference type="CDD" id="cd07340">
    <property type="entry name" value="M48B_Htpx_like"/>
    <property type="match status" value="1"/>
</dbReference>
<evidence type="ECO:0000313" key="14">
    <source>
        <dbReference type="EMBL" id="OGB74426.1"/>
    </source>
</evidence>
<keyword evidence="4 12" id="KW-0645">Protease</keyword>
<evidence type="ECO:0000256" key="11">
    <source>
        <dbReference type="ARBA" id="ARBA00023136"/>
    </source>
</evidence>
<keyword evidence="10 12" id="KW-0482">Metalloprotease</keyword>
<dbReference type="Proteomes" id="UP000176651">
    <property type="component" value="Unassembled WGS sequence"/>
</dbReference>
<keyword evidence="5 12" id="KW-0812">Transmembrane</keyword>